<feature type="transmembrane region" description="Helical" evidence="4">
    <location>
        <begin position="316"/>
        <end position="335"/>
    </location>
</feature>
<dbReference type="Pfam" id="PF07690">
    <property type="entry name" value="MFS_1"/>
    <property type="match status" value="1"/>
</dbReference>
<dbReference type="EMBL" id="DS995901">
    <property type="protein sequence ID" value="EEA24600.1"/>
    <property type="molecule type" value="Genomic_DNA"/>
</dbReference>
<dbReference type="PhylomeDB" id="B6QGL5"/>
<gene>
    <name evidence="6" type="ORF">PMAA_085930</name>
</gene>
<evidence type="ECO:0000313" key="6">
    <source>
        <dbReference type="EMBL" id="EEA24600.1"/>
    </source>
</evidence>
<accession>B6QGL5</accession>
<keyword evidence="4" id="KW-0812">Transmembrane</keyword>
<feature type="compositionally biased region" description="Polar residues" evidence="3">
    <location>
        <begin position="1"/>
        <end position="16"/>
    </location>
</feature>
<proteinExistence type="inferred from homology"/>
<dbReference type="HOGENOM" id="CLU_001265_1_0_1"/>
<dbReference type="GO" id="GO:0016020">
    <property type="term" value="C:membrane"/>
    <property type="evidence" value="ECO:0007669"/>
    <property type="project" value="UniProtKB-SubCell"/>
</dbReference>
<comment type="similarity">
    <text evidence="2">Belongs to the major facilitator superfamily. Monocarboxylate porter (TC 2.A.1.13) family.</text>
</comment>
<feature type="domain" description="Major facilitator superfamily (MFS) profile" evidence="5">
    <location>
        <begin position="76"/>
        <end position="480"/>
    </location>
</feature>
<feature type="transmembrane region" description="Helical" evidence="4">
    <location>
        <begin position="169"/>
        <end position="192"/>
    </location>
</feature>
<dbReference type="InterPro" id="IPR011701">
    <property type="entry name" value="MFS"/>
</dbReference>
<dbReference type="SUPFAM" id="SSF103473">
    <property type="entry name" value="MFS general substrate transporter"/>
    <property type="match status" value="1"/>
</dbReference>
<evidence type="ECO:0000256" key="4">
    <source>
        <dbReference type="SAM" id="Phobius"/>
    </source>
</evidence>
<feature type="transmembrane region" description="Helical" evidence="4">
    <location>
        <begin position="117"/>
        <end position="140"/>
    </location>
</feature>
<name>B6QGL5_TALMQ</name>
<evidence type="ECO:0000256" key="2">
    <source>
        <dbReference type="ARBA" id="ARBA00006727"/>
    </source>
</evidence>
<sequence>MSSSTASENDLANTKHSSGERVNYTSTENVHNFKGAASLESTGKEKSVIDTRSDNDTTTSDEDASGEITYPEGGRTAWLVVLGSWMSCFGSMGLMNCLGIFQAYLGEHQLQPHSSSSIAWIFGVYSFLAFFCGVEVGPIFDAKGPRPLILLGGLGTVAFLLLLEVCTKYWHFMLCFGLLGGISLSLAFSPSISIVAHYFHRRRGFAVGIASSGASIGGVAFPLLFQHASSNLGFSWATRIIALVDLVTFGLAFLLIRRRFPSKKATFDRLVPDLSIFRQKDLMLATMGIFFMEWGLFIPLTYLTSFALDINMSSESSYLLLSLVNAAAVFGRWIPGWCADRLGRFNTLIITIAMCLVFIACLWMPAQSKHVVNGGSASALAIAFAVLFGFASGSNVSLAPVCIGQLCRIERFGRTYATAYVIVSISTLTGIPICGAILQRCNGEYWGLITFAIVSYAASLVCLAAAKISHCGWDQIMAIF</sequence>
<comment type="subcellular location">
    <subcellularLocation>
        <location evidence="1">Membrane</location>
        <topology evidence="1">Multi-pass membrane protein</topology>
    </subcellularLocation>
</comment>
<feature type="transmembrane region" description="Helical" evidence="4">
    <location>
        <begin position="236"/>
        <end position="256"/>
    </location>
</feature>
<feature type="transmembrane region" description="Helical" evidence="4">
    <location>
        <begin position="204"/>
        <end position="224"/>
    </location>
</feature>
<feature type="transmembrane region" description="Helical" evidence="4">
    <location>
        <begin position="415"/>
        <end position="439"/>
    </location>
</feature>
<dbReference type="CDD" id="cd17352">
    <property type="entry name" value="MFS_MCT_SLC16"/>
    <property type="match status" value="1"/>
</dbReference>
<dbReference type="InterPro" id="IPR020846">
    <property type="entry name" value="MFS_dom"/>
</dbReference>
<evidence type="ECO:0000256" key="3">
    <source>
        <dbReference type="SAM" id="MobiDB-lite"/>
    </source>
</evidence>
<feature type="transmembrane region" description="Helical" evidence="4">
    <location>
        <begin position="347"/>
        <end position="366"/>
    </location>
</feature>
<dbReference type="Gene3D" id="1.20.1250.20">
    <property type="entry name" value="MFS general substrate transporter like domains"/>
    <property type="match status" value="1"/>
</dbReference>
<evidence type="ECO:0000313" key="7">
    <source>
        <dbReference type="Proteomes" id="UP000001294"/>
    </source>
</evidence>
<keyword evidence="7" id="KW-1185">Reference proteome</keyword>
<reference evidence="7" key="1">
    <citation type="journal article" date="2015" name="Genome Announc.">
        <title>Genome sequence of the AIDS-associated pathogen Penicillium marneffei (ATCC18224) and its near taxonomic relative Talaromyces stipitatus (ATCC10500).</title>
        <authorList>
            <person name="Nierman W.C."/>
            <person name="Fedorova-Abrams N.D."/>
            <person name="Andrianopoulos A."/>
        </authorList>
    </citation>
    <scope>NUCLEOTIDE SEQUENCE [LARGE SCALE GENOMIC DNA]</scope>
    <source>
        <strain evidence="7">ATCC 18224 / CBS 334.59 / QM 7333</strain>
    </source>
</reference>
<feature type="transmembrane region" description="Helical" evidence="4">
    <location>
        <begin position="445"/>
        <end position="466"/>
    </location>
</feature>
<dbReference type="AlphaFoldDB" id="B6QGL5"/>
<feature type="compositionally biased region" description="Basic and acidic residues" evidence="3">
    <location>
        <begin position="42"/>
        <end position="55"/>
    </location>
</feature>
<feature type="transmembrane region" description="Helical" evidence="4">
    <location>
        <begin position="147"/>
        <end position="163"/>
    </location>
</feature>
<feature type="transmembrane region" description="Helical" evidence="4">
    <location>
        <begin position="282"/>
        <end position="304"/>
    </location>
</feature>
<dbReference type="VEuPathDB" id="FungiDB:PMAA_085930"/>
<dbReference type="GO" id="GO:0022857">
    <property type="term" value="F:transmembrane transporter activity"/>
    <property type="evidence" value="ECO:0007669"/>
    <property type="project" value="InterPro"/>
</dbReference>
<dbReference type="Proteomes" id="UP000001294">
    <property type="component" value="Unassembled WGS sequence"/>
</dbReference>
<feature type="transmembrane region" description="Helical" evidence="4">
    <location>
        <begin position="77"/>
        <end position="105"/>
    </location>
</feature>
<evidence type="ECO:0000259" key="5">
    <source>
        <dbReference type="PROSITE" id="PS50850"/>
    </source>
</evidence>
<dbReference type="InterPro" id="IPR050327">
    <property type="entry name" value="Proton-linked_MCT"/>
</dbReference>
<feature type="transmembrane region" description="Helical" evidence="4">
    <location>
        <begin position="378"/>
        <end position="403"/>
    </location>
</feature>
<dbReference type="PROSITE" id="PS50850">
    <property type="entry name" value="MFS"/>
    <property type="match status" value="1"/>
</dbReference>
<keyword evidence="4" id="KW-1133">Transmembrane helix</keyword>
<evidence type="ECO:0000256" key="1">
    <source>
        <dbReference type="ARBA" id="ARBA00004141"/>
    </source>
</evidence>
<organism evidence="6 7">
    <name type="scientific">Talaromyces marneffei (strain ATCC 18224 / CBS 334.59 / QM 7333)</name>
    <name type="common">Penicillium marneffei</name>
    <dbReference type="NCBI Taxonomy" id="441960"/>
    <lineage>
        <taxon>Eukaryota</taxon>
        <taxon>Fungi</taxon>
        <taxon>Dikarya</taxon>
        <taxon>Ascomycota</taxon>
        <taxon>Pezizomycotina</taxon>
        <taxon>Eurotiomycetes</taxon>
        <taxon>Eurotiomycetidae</taxon>
        <taxon>Eurotiales</taxon>
        <taxon>Trichocomaceae</taxon>
        <taxon>Talaromyces</taxon>
        <taxon>Talaromyces sect. Talaromyces</taxon>
    </lineage>
</organism>
<dbReference type="InterPro" id="IPR036259">
    <property type="entry name" value="MFS_trans_sf"/>
</dbReference>
<protein>
    <submittedName>
        <fullName evidence="6">Monocarboxylate permease, putative</fullName>
    </submittedName>
</protein>
<dbReference type="PANTHER" id="PTHR11360">
    <property type="entry name" value="MONOCARBOXYLATE TRANSPORTER"/>
    <property type="match status" value="1"/>
</dbReference>
<dbReference type="PANTHER" id="PTHR11360:SF177">
    <property type="entry name" value="RIBOFLAVIN TRANSPORTER MCH5"/>
    <property type="match status" value="1"/>
</dbReference>
<dbReference type="OrthoDB" id="410267at2759"/>
<keyword evidence="4" id="KW-0472">Membrane</keyword>
<feature type="region of interest" description="Disordered" evidence="3">
    <location>
        <begin position="1"/>
        <end position="69"/>
    </location>
</feature>